<proteinExistence type="predicted"/>
<reference evidence="1" key="1">
    <citation type="submission" date="2018-07" db="EMBL/GenBank/DDBJ databases">
        <authorList>
            <consortium name="Genoscope - CEA"/>
            <person name="William W."/>
        </authorList>
    </citation>
    <scope>NUCLEOTIDE SEQUENCE</scope>
    <source>
        <strain evidence="1">IK1</strain>
    </source>
</reference>
<name>A0A653A0Q2_UNCDX</name>
<accession>A0A653A0Q2</accession>
<dbReference type="EMBL" id="UPXX01000004">
    <property type="protein sequence ID" value="VBB41609.1"/>
    <property type="molecule type" value="Genomic_DNA"/>
</dbReference>
<evidence type="ECO:0000313" key="1">
    <source>
        <dbReference type="EMBL" id="VBB41609.1"/>
    </source>
</evidence>
<protein>
    <submittedName>
        <fullName evidence="1">Uncharacterized protein</fullName>
    </submittedName>
</protein>
<dbReference type="AlphaFoldDB" id="A0A653A0Q2"/>
<organism evidence="1">
    <name type="scientific">Uncultured Desulfatiglans sp</name>
    <dbReference type="NCBI Taxonomy" id="1748965"/>
    <lineage>
        <taxon>Bacteria</taxon>
        <taxon>Pseudomonadati</taxon>
        <taxon>Thermodesulfobacteriota</taxon>
        <taxon>Desulfobacteria</taxon>
        <taxon>Desulfatiglandales</taxon>
        <taxon>Desulfatiglandaceae</taxon>
        <taxon>Desulfatiglans</taxon>
        <taxon>environmental samples</taxon>
    </lineage>
</organism>
<sequence length="418" mass="46691">MSNDPSIINADDQKLVTYILSAKNRVVFVAPGVSEAVSQVLVEKWTELGPHAVQVILDVDPEVSRLGYGTLDGLKIIRDCAERLQTMICHHPGIRIGLLIADETTLVYSPTPLLVEAGSSQPERPNAIQLTAPPPELLRDIGLGQRGGGDRVIGLEGVESSTIQRVEANLKANPPVKFDLARKVRVFTSRFQFVELEMTGIYISRKRVPIPSSLIGLTRNREVQSQFHAHFNLVNQEKLEVKVDDKRILTEKSLHNARQEIIRRFLIPLKGYGMVVLRVNKEALIEAVEELRVDVAAFQSGVKDSLQKCMDANIAALVDGLFPAVKQNPPDKYTKYHGRNIPEEDLKRMLDNDIRRAFGEANLLVQDMRISLVFKDLTYESLKDESFLELARKAIPGLDSLHDEFVAAKAHQEDLTAN</sequence>
<gene>
    <name evidence="1" type="ORF">TRIP_B120044</name>
</gene>